<reference evidence="1" key="1">
    <citation type="journal article" date="2015" name="Nature">
        <title>Complex archaea that bridge the gap between prokaryotes and eukaryotes.</title>
        <authorList>
            <person name="Spang A."/>
            <person name="Saw J.H."/>
            <person name="Jorgensen S.L."/>
            <person name="Zaremba-Niedzwiedzka K."/>
            <person name="Martijn J."/>
            <person name="Lind A.E."/>
            <person name="van Eijk R."/>
            <person name="Schleper C."/>
            <person name="Guy L."/>
            <person name="Ettema T.J."/>
        </authorList>
    </citation>
    <scope>NUCLEOTIDE SEQUENCE</scope>
</reference>
<organism evidence="1">
    <name type="scientific">marine sediment metagenome</name>
    <dbReference type="NCBI Taxonomy" id="412755"/>
    <lineage>
        <taxon>unclassified sequences</taxon>
        <taxon>metagenomes</taxon>
        <taxon>ecological metagenomes</taxon>
    </lineage>
</organism>
<gene>
    <name evidence="1" type="ORF">LCGC14_1635060</name>
</gene>
<name>A0A0F9L0Z8_9ZZZZ</name>
<sequence>MPATLSFTVEDIADKIAEYAIIRVYRSNTLGGAYSSIGTIPLVAGTFYYSYADTGGDLNKWYKYSFDTPTESELSPPFRVEGVTRLRGRQEALSKYGAGIVLVNTGTAADKITTVDYRVKTSLFRTDRGKGTWLLVATGAQAGVPRIVASADPTAGTMTVLPAWAGALADGDEVEWHWLADPTVWDGAFNRGMARYFYVDRVPLKGVANQEEYDLSSIPWLIDQDQISDVTWYPTSGKDVEESFASSGRWWKPRTDRDKIILTINPAIESGKTLYLYTSRPMPPLYTDAAVAPAVCAEELVAALAYDEVLAYLGRPGRGSAEARKTWQRQRIAHAPELNRLLWKYRPKLRYGRPRLPQPPVVPRPYRAR</sequence>
<dbReference type="EMBL" id="LAZR01013542">
    <property type="protein sequence ID" value="KKM21475.1"/>
    <property type="molecule type" value="Genomic_DNA"/>
</dbReference>
<accession>A0A0F9L0Z8</accession>
<evidence type="ECO:0000313" key="1">
    <source>
        <dbReference type="EMBL" id="KKM21475.1"/>
    </source>
</evidence>
<comment type="caution">
    <text evidence="1">The sequence shown here is derived from an EMBL/GenBank/DDBJ whole genome shotgun (WGS) entry which is preliminary data.</text>
</comment>
<dbReference type="AlphaFoldDB" id="A0A0F9L0Z8"/>
<protein>
    <submittedName>
        <fullName evidence="1">Uncharacterized protein</fullName>
    </submittedName>
</protein>
<proteinExistence type="predicted"/>